<dbReference type="Proteomes" id="UP000027222">
    <property type="component" value="Unassembled WGS sequence"/>
</dbReference>
<feature type="region of interest" description="Disordered" evidence="1">
    <location>
        <begin position="1"/>
        <end position="21"/>
    </location>
</feature>
<dbReference type="HOGENOM" id="CLU_030662_0_0_1"/>
<keyword evidence="3" id="KW-1185">Reference proteome</keyword>
<gene>
    <name evidence="2" type="ORF">GALMADRAFT_1257011</name>
</gene>
<feature type="compositionally biased region" description="Polar residues" evidence="1">
    <location>
        <begin position="1"/>
        <end position="15"/>
    </location>
</feature>
<sequence>MQPSALISLPPTGSVSLPKGRHDEAPISKLHRDLLWHIFMKNADMGTTGRCYDLTLLPAAFSALTTARWTSQVCRHWRDVMLSSSSVWSKCIDLDHLNQKHPHWRDEVLLRTGRSPLHVKGIIATPDEAMVLLSLLDSNWDRMREIQIEVVGDSAVDDVRWDVFLQPAPIVQSVVIDFRYETDIPDILSTQINTIFADSAPALRWFASSNILFRMPSSSLSQLRHLELKGKFTAAQLLGGLSQMLCLEYLCIHRDRSIEEIPMSIFPHANAPRLSYILLYGTIGGCLTLLEHITPAPGCSLILDTSGVDWAADMGHRVPVVLLQYAKSFFDSHMASTLDLKIRRNRFLLSCEEMVVPPSDSDSRQLPKFAVDIESITEIGFSPLDSLLYIFSTCRFDRVTSLTIHPLFSEFDFDNVNFTPFITSLHSLEALDTTQTLFDILFKTDESRLVFPSLKTIIYKFTNTFPSDFMKNFLFRRQKLGIPIQDLKLSPPYFSFYQDLRLLDTLTGLRLQWKQGDVLKEYICGSGNPECLNLAKDMD</sequence>
<protein>
    <recommendedName>
        <fullName evidence="4">F-box domain-containing protein</fullName>
    </recommendedName>
</protein>
<evidence type="ECO:0008006" key="4">
    <source>
        <dbReference type="Google" id="ProtNLM"/>
    </source>
</evidence>
<name>A0A067THX8_GALM3</name>
<organism evidence="2 3">
    <name type="scientific">Galerina marginata (strain CBS 339.88)</name>
    <dbReference type="NCBI Taxonomy" id="685588"/>
    <lineage>
        <taxon>Eukaryota</taxon>
        <taxon>Fungi</taxon>
        <taxon>Dikarya</taxon>
        <taxon>Basidiomycota</taxon>
        <taxon>Agaricomycotina</taxon>
        <taxon>Agaricomycetes</taxon>
        <taxon>Agaricomycetidae</taxon>
        <taxon>Agaricales</taxon>
        <taxon>Agaricineae</taxon>
        <taxon>Strophariaceae</taxon>
        <taxon>Galerina</taxon>
    </lineage>
</organism>
<reference evidence="3" key="1">
    <citation type="journal article" date="2014" name="Proc. Natl. Acad. Sci. U.S.A.">
        <title>Extensive sampling of basidiomycete genomes demonstrates inadequacy of the white-rot/brown-rot paradigm for wood decay fungi.</title>
        <authorList>
            <person name="Riley R."/>
            <person name="Salamov A.A."/>
            <person name="Brown D.W."/>
            <person name="Nagy L.G."/>
            <person name="Floudas D."/>
            <person name="Held B.W."/>
            <person name="Levasseur A."/>
            <person name="Lombard V."/>
            <person name="Morin E."/>
            <person name="Otillar R."/>
            <person name="Lindquist E.A."/>
            <person name="Sun H."/>
            <person name="LaButti K.M."/>
            <person name="Schmutz J."/>
            <person name="Jabbour D."/>
            <person name="Luo H."/>
            <person name="Baker S.E."/>
            <person name="Pisabarro A.G."/>
            <person name="Walton J.D."/>
            <person name="Blanchette R.A."/>
            <person name="Henrissat B."/>
            <person name="Martin F."/>
            <person name="Cullen D."/>
            <person name="Hibbett D.S."/>
            <person name="Grigoriev I.V."/>
        </authorList>
    </citation>
    <scope>NUCLEOTIDE SEQUENCE [LARGE SCALE GENOMIC DNA]</scope>
    <source>
        <strain evidence="3">CBS 339.88</strain>
    </source>
</reference>
<accession>A0A067THX8</accession>
<dbReference type="AlphaFoldDB" id="A0A067THX8"/>
<dbReference type="EMBL" id="KL142374">
    <property type="protein sequence ID" value="KDR78578.1"/>
    <property type="molecule type" value="Genomic_DNA"/>
</dbReference>
<evidence type="ECO:0000313" key="2">
    <source>
        <dbReference type="EMBL" id="KDR78578.1"/>
    </source>
</evidence>
<evidence type="ECO:0000256" key="1">
    <source>
        <dbReference type="SAM" id="MobiDB-lite"/>
    </source>
</evidence>
<dbReference type="OrthoDB" id="3045590at2759"/>
<proteinExistence type="predicted"/>
<evidence type="ECO:0000313" key="3">
    <source>
        <dbReference type="Proteomes" id="UP000027222"/>
    </source>
</evidence>